<feature type="transmembrane region" description="Helical" evidence="1">
    <location>
        <begin position="120"/>
        <end position="148"/>
    </location>
</feature>
<evidence type="ECO:0000313" key="2">
    <source>
        <dbReference type="EMBL" id="KAK5984915.1"/>
    </source>
</evidence>
<organism evidence="2 3">
    <name type="scientific">Trichostrongylus colubriformis</name>
    <name type="common">Black scour worm</name>
    <dbReference type="NCBI Taxonomy" id="6319"/>
    <lineage>
        <taxon>Eukaryota</taxon>
        <taxon>Metazoa</taxon>
        <taxon>Ecdysozoa</taxon>
        <taxon>Nematoda</taxon>
        <taxon>Chromadorea</taxon>
        <taxon>Rhabditida</taxon>
        <taxon>Rhabditina</taxon>
        <taxon>Rhabditomorpha</taxon>
        <taxon>Strongyloidea</taxon>
        <taxon>Trichostrongylidae</taxon>
        <taxon>Trichostrongylus</taxon>
    </lineage>
</organism>
<sequence>MQISESDKELQAELRRGEEDIRIFHNPVTLATRLISSTIIFGAYDTVVALVYSVLVAMICLVNKLVRLEIIVSAVVETTTAFTDPNACFVLVIIVCCLNMLLQMALAYTRGYIRLAYMNFVVYPIVGAAIVFFELFVLGIFYGFRVFFSNTTLMVYGVAKAEAKKVKMFMNTVVLADWSVVLPICCVFMITCAVVYDQSLHFNALDMFSWLWIIIVLLPIPGLMLYSIYYQYSLGNSIRPLFKRNPDLWGPRTRSNRIEAERAERMIRQWW</sequence>
<dbReference type="InterPro" id="IPR037272">
    <property type="entry name" value="SNS_sf"/>
</dbReference>
<keyword evidence="1" id="KW-1133">Transmembrane helix</keyword>
<dbReference type="EMBL" id="WIXE01002322">
    <property type="protein sequence ID" value="KAK5984915.1"/>
    <property type="molecule type" value="Genomic_DNA"/>
</dbReference>
<feature type="transmembrane region" description="Helical" evidence="1">
    <location>
        <begin position="208"/>
        <end position="229"/>
    </location>
</feature>
<dbReference type="AlphaFoldDB" id="A0AAN8FVE0"/>
<accession>A0AAN8FVE0</accession>
<proteinExistence type="predicted"/>
<evidence type="ECO:0000256" key="1">
    <source>
        <dbReference type="SAM" id="Phobius"/>
    </source>
</evidence>
<keyword evidence="3" id="KW-1185">Reference proteome</keyword>
<gene>
    <name evidence="2" type="ORF">GCK32_014936</name>
</gene>
<dbReference type="Proteomes" id="UP001331761">
    <property type="component" value="Unassembled WGS sequence"/>
</dbReference>
<evidence type="ECO:0000313" key="3">
    <source>
        <dbReference type="Proteomes" id="UP001331761"/>
    </source>
</evidence>
<feature type="transmembrane region" description="Helical" evidence="1">
    <location>
        <begin position="87"/>
        <end position="108"/>
    </location>
</feature>
<name>A0AAN8FVE0_TRICO</name>
<feature type="transmembrane region" description="Helical" evidence="1">
    <location>
        <begin position="169"/>
        <end position="196"/>
    </location>
</feature>
<reference evidence="2 3" key="1">
    <citation type="submission" date="2019-10" db="EMBL/GenBank/DDBJ databases">
        <title>Assembly and Annotation for the nematode Trichostrongylus colubriformis.</title>
        <authorList>
            <person name="Martin J."/>
        </authorList>
    </citation>
    <scope>NUCLEOTIDE SEQUENCE [LARGE SCALE GENOMIC DNA]</scope>
    <source>
        <strain evidence="2">G859</strain>
        <tissue evidence="2">Whole worm</tissue>
    </source>
</reference>
<comment type="caution">
    <text evidence="2">The sequence shown here is derived from an EMBL/GenBank/DDBJ whole genome shotgun (WGS) entry which is preliminary data.</text>
</comment>
<keyword evidence="1" id="KW-0812">Transmembrane</keyword>
<protein>
    <submittedName>
        <fullName evidence="2">Uncharacterized protein</fullName>
    </submittedName>
</protein>
<dbReference type="SUPFAM" id="SSF161070">
    <property type="entry name" value="SNF-like"/>
    <property type="match status" value="1"/>
</dbReference>
<keyword evidence="1" id="KW-0472">Membrane</keyword>